<dbReference type="EMBL" id="MU853613">
    <property type="protein sequence ID" value="KAK4141352.1"/>
    <property type="molecule type" value="Genomic_DNA"/>
</dbReference>
<reference evidence="2" key="2">
    <citation type="submission" date="2023-05" db="EMBL/GenBank/DDBJ databases">
        <authorList>
            <consortium name="Lawrence Berkeley National Laboratory"/>
            <person name="Steindorff A."/>
            <person name="Hensen N."/>
            <person name="Bonometti L."/>
            <person name="Westerberg I."/>
            <person name="Brannstrom I.O."/>
            <person name="Guillou S."/>
            <person name="Cros-Aarteil S."/>
            <person name="Calhoun S."/>
            <person name="Haridas S."/>
            <person name="Kuo A."/>
            <person name="Mondo S."/>
            <person name="Pangilinan J."/>
            <person name="Riley R."/>
            <person name="Labutti K."/>
            <person name="Andreopoulos B."/>
            <person name="Lipzen A."/>
            <person name="Chen C."/>
            <person name="Yanf M."/>
            <person name="Daum C."/>
            <person name="Ng V."/>
            <person name="Clum A."/>
            <person name="Ohm R."/>
            <person name="Martin F."/>
            <person name="Silar P."/>
            <person name="Natvig D."/>
            <person name="Lalanne C."/>
            <person name="Gautier V."/>
            <person name="Ament-Velasquez S.L."/>
            <person name="Kruys A."/>
            <person name="Hutchinson M.I."/>
            <person name="Powell A.J."/>
            <person name="Barry K."/>
            <person name="Miller A.N."/>
            <person name="Grigoriev I.V."/>
            <person name="Debuchy R."/>
            <person name="Gladieux P."/>
            <person name="Thoren M.H."/>
            <person name="Johannesson H."/>
        </authorList>
    </citation>
    <scope>NUCLEOTIDE SEQUENCE</scope>
    <source>
        <strain evidence="2">CBS 141.50</strain>
    </source>
</reference>
<dbReference type="InterPro" id="IPR023631">
    <property type="entry name" value="Amidase_dom"/>
</dbReference>
<proteinExistence type="predicted"/>
<dbReference type="InterPro" id="IPR036928">
    <property type="entry name" value="AS_sf"/>
</dbReference>
<sequence length="427" mass="45075">MRQLAPAPSPGTILPSLLDITLDDIEAGLDNGRFTVVDLVTAYRKRIDEVDDHFRSIIEINPDAEAIAQSLDSEVRTTGRRGPLHGVPILLKDNIVTLDEMEATAGSFILLGAKLANESTVAANLRRAGCVLLGKAAFSEWANYRWTNAPSGWNARRGQCTGAFYPNMKASGSSTGSAVATSLGLCFAGIGTETNGSVCHPTGKASLVGLKSSPGLISRDGTMPGSDRVDAIGVFTRNVKDSATILSVAAGKSDRDPLTNEIPFDKIPDYTAACAGTDLHGIRIGVPTTAIGQIEPKEANSFEVALSKLKNLGAEIVQDVGLLAEEGWKAITPYQRRMITHGDLAPSIEAYLKTLATNPLGEGGMKGAMDRHQLDVLATPTCSAIPVTFASLERSPILSFPLGFYPPDKAIQRNANGDLITVGPGIP</sequence>
<feature type="domain" description="Amidase" evidence="1">
    <location>
        <begin position="38"/>
        <end position="318"/>
    </location>
</feature>
<evidence type="ECO:0000313" key="3">
    <source>
        <dbReference type="Proteomes" id="UP001302676"/>
    </source>
</evidence>
<organism evidence="2 3">
    <name type="scientific">Dichotomopilus funicola</name>
    <dbReference type="NCBI Taxonomy" id="1934379"/>
    <lineage>
        <taxon>Eukaryota</taxon>
        <taxon>Fungi</taxon>
        <taxon>Dikarya</taxon>
        <taxon>Ascomycota</taxon>
        <taxon>Pezizomycotina</taxon>
        <taxon>Sordariomycetes</taxon>
        <taxon>Sordariomycetidae</taxon>
        <taxon>Sordariales</taxon>
        <taxon>Chaetomiaceae</taxon>
        <taxon>Dichotomopilus</taxon>
    </lineage>
</organism>
<dbReference type="AlphaFoldDB" id="A0AAN6ZK29"/>
<dbReference type="Pfam" id="PF01425">
    <property type="entry name" value="Amidase"/>
    <property type="match status" value="1"/>
</dbReference>
<name>A0AAN6ZK29_9PEZI</name>
<dbReference type="PANTHER" id="PTHR42678">
    <property type="entry name" value="AMIDASE"/>
    <property type="match status" value="1"/>
</dbReference>
<dbReference type="SUPFAM" id="SSF75304">
    <property type="entry name" value="Amidase signature (AS) enzymes"/>
    <property type="match status" value="1"/>
</dbReference>
<dbReference type="Proteomes" id="UP001302676">
    <property type="component" value="Unassembled WGS sequence"/>
</dbReference>
<dbReference type="Gene3D" id="3.90.1300.10">
    <property type="entry name" value="Amidase signature (AS) domain"/>
    <property type="match status" value="1"/>
</dbReference>
<reference evidence="2" key="1">
    <citation type="journal article" date="2023" name="Mol. Phylogenet. Evol.">
        <title>Genome-scale phylogeny and comparative genomics of the fungal order Sordariales.</title>
        <authorList>
            <person name="Hensen N."/>
            <person name="Bonometti L."/>
            <person name="Westerberg I."/>
            <person name="Brannstrom I.O."/>
            <person name="Guillou S."/>
            <person name="Cros-Aarteil S."/>
            <person name="Calhoun S."/>
            <person name="Haridas S."/>
            <person name="Kuo A."/>
            <person name="Mondo S."/>
            <person name="Pangilinan J."/>
            <person name="Riley R."/>
            <person name="LaButti K."/>
            <person name="Andreopoulos B."/>
            <person name="Lipzen A."/>
            <person name="Chen C."/>
            <person name="Yan M."/>
            <person name="Daum C."/>
            <person name="Ng V."/>
            <person name="Clum A."/>
            <person name="Steindorff A."/>
            <person name="Ohm R.A."/>
            <person name="Martin F."/>
            <person name="Silar P."/>
            <person name="Natvig D.O."/>
            <person name="Lalanne C."/>
            <person name="Gautier V."/>
            <person name="Ament-Velasquez S.L."/>
            <person name="Kruys A."/>
            <person name="Hutchinson M.I."/>
            <person name="Powell A.J."/>
            <person name="Barry K."/>
            <person name="Miller A.N."/>
            <person name="Grigoriev I.V."/>
            <person name="Debuchy R."/>
            <person name="Gladieux P."/>
            <person name="Hiltunen Thoren M."/>
            <person name="Johannesson H."/>
        </authorList>
    </citation>
    <scope>NUCLEOTIDE SEQUENCE</scope>
    <source>
        <strain evidence="2">CBS 141.50</strain>
    </source>
</reference>
<accession>A0AAN6ZK29</accession>
<evidence type="ECO:0000313" key="2">
    <source>
        <dbReference type="EMBL" id="KAK4141352.1"/>
    </source>
</evidence>
<gene>
    <name evidence="2" type="ORF">C8A04DRAFT_39187</name>
</gene>
<comment type="caution">
    <text evidence="2">The sequence shown here is derived from an EMBL/GenBank/DDBJ whole genome shotgun (WGS) entry which is preliminary data.</text>
</comment>
<protein>
    <submittedName>
        <fullName evidence="2">Amidase signature domain-containing protein</fullName>
    </submittedName>
</protein>
<keyword evidence="3" id="KW-1185">Reference proteome</keyword>
<dbReference type="PANTHER" id="PTHR42678:SF34">
    <property type="entry name" value="OS04G0183300 PROTEIN"/>
    <property type="match status" value="1"/>
</dbReference>
<dbReference type="GeneID" id="87821101"/>
<dbReference type="RefSeq" id="XP_062634723.1">
    <property type="nucleotide sequence ID" value="XM_062784488.1"/>
</dbReference>
<evidence type="ECO:0000259" key="1">
    <source>
        <dbReference type="Pfam" id="PF01425"/>
    </source>
</evidence>